<dbReference type="Proteomes" id="UP000231379">
    <property type="component" value="Unassembled WGS sequence"/>
</dbReference>
<evidence type="ECO:0000259" key="1">
    <source>
        <dbReference type="SMART" id="SM00245"/>
    </source>
</evidence>
<organism evidence="2 3">
    <name type="scientific">Candidatus Kaiserbacteria bacterium CG10_big_fil_rev_8_21_14_0_10_59_10</name>
    <dbReference type="NCBI Taxonomy" id="1974612"/>
    <lineage>
        <taxon>Bacteria</taxon>
        <taxon>Candidatus Kaiseribacteriota</taxon>
    </lineage>
</organism>
<dbReference type="PANTHER" id="PTHR32060:SF22">
    <property type="entry name" value="CARBOXYL-TERMINAL-PROCESSING PEPTIDASE 3, CHLOROPLASTIC"/>
    <property type="match status" value="1"/>
</dbReference>
<dbReference type="SUPFAM" id="SSF52096">
    <property type="entry name" value="ClpP/crotonase"/>
    <property type="match status" value="1"/>
</dbReference>
<sequence length="380" mass="41390">MNRTQWLLAGALVCGAVVLFTLLPPAHGGKPTKGILANEVARIIARHYIAPLGSEEDVMRCLRTRGFRACVNDPHSYLLTREEYARVKKYELSLDARATIIRTTVESPFCLIRIPFFTEHSYAEVLSLLSQCLRENGGRVEGVLFDLRGNTGWMMQSASALATFPFESTGGVKSEQEARLFGLAVYGFRVEDIFTPVDLARVVPASSVTVSIEARGTRWPVYSSALLGESADIVDGAPVVVLVDSQCASACEIFARVMQMRGRALIAGTDPHTFGKGTMQFLLPLGETPGEEGALVLTTHHILIGPVGCEESVQHGGVVPDIPLRRLADEGAILPLERMLARTLPPPRPHKKHCAPLSVPTEFWPAAHRMLADMGLQVSN</sequence>
<dbReference type="InterPro" id="IPR029045">
    <property type="entry name" value="ClpP/crotonase-like_dom_sf"/>
</dbReference>
<dbReference type="GO" id="GO:0008236">
    <property type="term" value="F:serine-type peptidase activity"/>
    <property type="evidence" value="ECO:0007669"/>
    <property type="project" value="InterPro"/>
</dbReference>
<dbReference type="Gene3D" id="3.90.226.10">
    <property type="entry name" value="2-enoyl-CoA Hydratase, Chain A, domain 1"/>
    <property type="match status" value="1"/>
</dbReference>
<name>A0A2H0UAX1_9BACT</name>
<dbReference type="SMART" id="SM00245">
    <property type="entry name" value="TSPc"/>
    <property type="match status" value="1"/>
</dbReference>
<dbReference type="EMBL" id="PFBM01000004">
    <property type="protein sequence ID" value="PIR82846.1"/>
    <property type="molecule type" value="Genomic_DNA"/>
</dbReference>
<comment type="caution">
    <text evidence="2">The sequence shown here is derived from an EMBL/GenBank/DDBJ whole genome shotgun (WGS) entry which is preliminary data.</text>
</comment>
<dbReference type="Pfam" id="PF03572">
    <property type="entry name" value="Peptidase_S41"/>
    <property type="match status" value="1"/>
</dbReference>
<gene>
    <name evidence="2" type="ORF">COU20_00280</name>
</gene>
<dbReference type="GO" id="GO:0004175">
    <property type="term" value="F:endopeptidase activity"/>
    <property type="evidence" value="ECO:0007669"/>
    <property type="project" value="TreeGrafter"/>
</dbReference>
<dbReference type="PANTHER" id="PTHR32060">
    <property type="entry name" value="TAIL-SPECIFIC PROTEASE"/>
    <property type="match status" value="1"/>
</dbReference>
<feature type="domain" description="Tail specific protease" evidence="1">
    <location>
        <begin position="80"/>
        <end position="325"/>
    </location>
</feature>
<dbReference type="AlphaFoldDB" id="A0A2H0UAX1"/>
<dbReference type="GO" id="GO:0006508">
    <property type="term" value="P:proteolysis"/>
    <property type="evidence" value="ECO:0007669"/>
    <property type="project" value="InterPro"/>
</dbReference>
<reference evidence="3" key="1">
    <citation type="submission" date="2017-09" db="EMBL/GenBank/DDBJ databases">
        <title>Depth-based differentiation of microbial function through sediment-hosted aquifers and enrichment of novel symbionts in the deep terrestrial subsurface.</title>
        <authorList>
            <person name="Probst A.J."/>
            <person name="Ladd B."/>
            <person name="Jarett J.K."/>
            <person name="Geller-Mcgrath D.E."/>
            <person name="Sieber C.M.K."/>
            <person name="Emerson J.B."/>
            <person name="Anantharaman K."/>
            <person name="Thomas B.C."/>
            <person name="Malmstrom R."/>
            <person name="Stieglmeier M."/>
            <person name="Klingl A."/>
            <person name="Woyke T."/>
            <person name="Ryan C.M."/>
            <person name="Banfield J.F."/>
        </authorList>
    </citation>
    <scope>NUCLEOTIDE SEQUENCE [LARGE SCALE GENOMIC DNA]</scope>
</reference>
<protein>
    <recommendedName>
        <fullName evidence="1">Tail specific protease domain-containing protein</fullName>
    </recommendedName>
</protein>
<proteinExistence type="predicted"/>
<dbReference type="InterPro" id="IPR005151">
    <property type="entry name" value="Tail-specific_protease"/>
</dbReference>
<evidence type="ECO:0000313" key="2">
    <source>
        <dbReference type="EMBL" id="PIR82846.1"/>
    </source>
</evidence>
<evidence type="ECO:0000313" key="3">
    <source>
        <dbReference type="Proteomes" id="UP000231379"/>
    </source>
</evidence>
<accession>A0A2H0UAX1</accession>